<name>A0A5J4YUU0_PORPP</name>
<keyword evidence="2 7" id="KW-0409">Iron storage</keyword>
<keyword evidence="5 6" id="KW-0408">Iron</keyword>
<dbReference type="InterPro" id="IPR009078">
    <property type="entry name" value="Ferritin-like_SF"/>
</dbReference>
<comment type="function">
    <text evidence="7">Stores iron in a soluble, non-toxic, readily available form. Important for iron homeostasis. Iron is taken up in the ferrous form and deposited as ferric hydroxides after oxidation.</text>
</comment>
<dbReference type="InterPro" id="IPR012347">
    <property type="entry name" value="Ferritin-like"/>
</dbReference>
<dbReference type="GO" id="GO:0005737">
    <property type="term" value="C:cytoplasm"/>
    <property type="evidence" value="ECO:0007669"/>
    <property type="project" value="TreeGrafter"/>
</dbReference>
<keyword evidence="10" id="KW-1185">Reference proteome</keyword>
<accession>A0A5J4YUU0</accession>
<dbReference type="InterPro" id="IPR001519">
    <property type="entry name" value="Ferritin"/>
</dbReference>
<dbReference type="SUPFAM" id="SSF47240">
    <property type="entry name" value="Ferritin-like"/>
    <property type="match status" value="1"/>
</dbReference>
<dbReference type="Pfam" id="PF00210">
    <property type="entry name" value="Ferritin"/>
    <property type="match status" value="1"/>
</dbReference>
<evidence type="ECO:0000256" key="1">
    <source>
        <dbReference type="ARBA" id="ARBA00007513"/>
    </source>
</evidence>
<evidence type="ECO:0000313" key="10">
    <source>
        <dbReference type="Proteomes" id="UP000324585"/>
    </source>
</evidence>
<dbReference type="EC" id="1.16.3.1" evidence="7"/>
<evidence type="ECO:0000256" key="7">
    <source>
        <dbReference type="RuleBase" id="RU361145"/>
    </source>
</evidence>
<dbReference type="GO" id="GO:0004322">
    <property type="term" value="F:ferroxidase activity"/>
    <property type="evidence" value="ECO:0007669"/>
    <property type="project" value="UniProtKB-EC"/>
</dbReference>
<evidence type="ECO:0000256" key="2">
    <source>
        <dbReference type="ARBA" id="ARBA00022434"/>
    </source>
</evidence>
<reference evidence="10" key="1">
    <citation type="journal article" date="2019" name="Nat. Commun.">
        <title>Expansion of phycobilisome linker gene families in mesophilic red algae.</title>
        <authorList>
            <person name="Lee J."/>
            <person name="Kim D."/>
            <person name="Bhattacharya D."/>
            <person name="Yoon H.S."/>
        </authorList>
    </citation>
    <scope>NUCLEOTIDE SEQUENCE [LARGE SCALE GENOMIC DNA]</scope>
    <source>
        <strain evidence="10">CCMP 1328</strain>
    </source>
</reference>
<dbReference type="InterPro" id="IPR009040">
    <property type="entry name" value="Ferritin-like_diiron"/>
</dbReference>
<keyword evidence="4 7" id="KW-0560">Oxidoreductase</keyword>
<feature type="binding site" evidence="6">
    <location>
        <position position="77"/>
    </location>
    <ligand>
        <name>Fe cation</name>
        <dbReference type="ChEBI" id="CHEBI:24875"/>
        <label>1</label>
    </ligand>
</feature>
<evidence type="ECO:0000259" key="8">
    <source>
        <dbReference type="PROSITE" id="PS50905"/>
    </source>
</evidence>
<dbReference type="Gene3D" id="1.20.1260.10">
    <property type="match status" value="1"/>
</dbReference>
<evidence type="ECO:0000256" key="5">
    <source>
        <dbReference type="ARBA" id="ARBA00023004"/>
    </source>
</evidence>
<gene>
    <name evidence="9" type="ORF">FVE85_3209</name>
</gene>
<evidence type="ECO:0000256" key="3">
    <source>
        <dbReference type="ARBA" id="ARBA00022723"/>
    </source>
</evidence>
<dbReference type="AlphaFoldDB" id="A0A5J4YUU0"/>
<dbReference type="CDD" id="cd01055">
    <property type="entry name" value="Nonheme_Ferritin"/>
    <property type="match status" value="1"/>
</dbReference>
<keyword evidence="3 6" id="KW-0479">Metal-binding</keyword>
<comment type="caution">
    <text evidence="9">The sequence shown here is derived from an EMBL/GenBank/DDBJ whole genome shotgun (WGS) entry which is preliminary data.</text>
</comment>
<sequence>MVLIRSAAAVRRALSTMTTASGGSMLSPNMEKALNAHVAEEFNASATYLSMSFYFKNFRLDGIANFFEKESLEERTHAVTFMNYMVKRGGMPQVPSVKAPKASWPKHVDVFADAYEHEKSISGKIQALAELAEKDGDKSTGVFLDEFIQMQIEEVASAKKNLIIAHDYTVMPGLIRHLDDMIGK</sequence>
<proteinExistence type="inferred from homology"/>
<comment type="catalytic activity">
    <reaction evidence="7">
        <text>4 Fe(2+) + O2 + 4 H(+) = 4 Fe(3+) + 2 H2O</text>
        <dbReference type="Rhea" id="RHEA:11148"/>
        <dbReference type="ChEBI" id="CHEBI:15377"/>
        <dbReference type="ChEBI" id="CHEBI:15378"/>
        <dbReference type="ChEBI" id="CHEBI:15379"/>
        <dbReference type="ChEBI" id="CHEBI:29033"/>
        <dbReference type="ChEBI" id="CHEBI:29034"/>
        <dbReference type="EC" id="1.16.3.1"/>
    </reaction>
</comment>
<feature type="domain" description="Ferritin-like diiron" evidence="8">
    <location>
        <begin position="24"/>
        <end position="169"/>
    </location>
</feature>
<feature type="binding site" evidence="6">
    <location>
        <position position="151"/>
    </location>
    <ligand>
        <name>Fe cation</name>
        <dbReference type="ChEBI" id="CHEBI:24875"/>
        <label>1</label>
    </ligand>
</feature>
<feature type="binding site" evidence="6">
    <location>
        <position position="74"/>
    </location>
    <ligand>
        <name>Fe cation</name>
        <dbReference type="ChEBI" id="CHEBI:24875"/>
        <label>1</label>
    </ligand>
</feature>
<feature type="binding site" evidence="6">
    <location>
        <position position="41"/>
    </location>
    <ligand>
        <name>Fe cation</name>
        <dbReference type="ChEBI" id="CHEBI:24875"/>
        <label>1</label>
    </ligand>
</feature>
<dbReference type="PANTHER" id="PTHR11431:SF127">
    <property type="entry name" value="BACTERIAL NON-HEME FERRITIN"/>
    <property type="match status" value="1"/>
</dbReference>
<dbReference type="InterPro" id="IPR041719">
    <property type="entry name" value="Ferritin_prok"/>
</dbReference>
<dbReference type="Proteomes" id="UP000324585">
    <property type="component" value="Unassembled WGS sequence"/>
</dbReference>
<dbReference type="OMA" id="CEDKGFE"/>
<dbReference type="PANTHER" id="PTHR11431">
    <property type="entry name" value="FERRITIN"/>
    <property type="match status" value="1"/>
</dbReference>
<organism evidence="9 10">
    <name type="scientific">Porphyridium purpureum</name>
    <name type="common">Red alga</name>
    <name type="synonym">Porphyridium cruentum</name>
    <dbReference type="NCBI Taxonomy" id="35688"/>
    <lineage>
        <taxon>Eukaryota</taxon>
        <taxon>Rhodophyta</taxon>
        <taxon>Bangiophyceae</taxon>
        <taxon>Porphyridiales</taxon>
        <taxon>Porphyridiaceae</taxon>
        <taxon>Porphyridium</taxon>
    </lineage>
</organism>
<dbReference type="PROSITE" id="PS50905">
    <property type="entry name" value="FERRITIN_LIKE"/>
    <property type="match status" value="1"/>
</dbReference>
<dbReference type="EMBL" id="VRMN01000004">
    <property type="protein sequence ID" value="KAA8494968.1"/>
    <property type="molecule type" value="Genomic_DNA"/>
</dbReference>
<dbReference type="GO" id="GO:0006879">
    <property type="term" value="P:intracellular iron ion homeostasis"/>
    <property type="evidence" value="ECO:0007669"/>
    <property type="project" value="UniProtKB-KW"/>
</dbReference>
<protein>
    <recommendedName>
        <fullName evidence="7">Ferritin</fullName>
        <ecNumber evidence="7">1.16.3.1</ecNumber>
    </recommendedName>
</protein>
<dbReference type="GO" id="GO:0008199">
    <property type="term" value="F:ferric iron binding"/>
    <property type="evidence" value="ECO:0007669"/>
    <property type="project" value="InterPro"/>
</dbReference>
<dbReference type="GO" id="GO:0006826">
    <property type="term" value="P:iron ion transport"/>
    <property type="evidence" value="ECO:0007669"/>
    <property type="project" value="InterPro"/>
</dbReference>
<comment type="similarity">
    <text evidence="1 7">Belongs to the ferritin family.</text>
</comment>
<evidence type="ECO:0000256" key="4">
    <source>
        <dbReference type="ARBA" id="ARBA00023002"/>
    </source>
</evidence>
<evidence type="ECO:0000313" key="9">
    <source>
        <dbReference type="EMBL" id="KAA8494968.1"/>
    </source>
</evidence>
<feature type="binding site" evidence="6">
    <location>
        <position position="118"/>
    </location>
    <ligand>
        <name>Fe cation</name>
        <dbReference type="ChEBI" id="CHEBI:24875"/>
        <label>1</label>
    </ligand>
</feature>
<evidence type="ECO:0000256" key="6">
    <source>
        <dbReference type="PIRSR" id="PIRSR601519-1"/>
    </source>
</evidence>
<dbReference type="GO" id="GO:0008198">
    <property type="term" value="F:ferrous iron binding"/>
    <property type="evidence" value="ECO:0007669"/>
    <property type="project" value="TreeGrafter"/>
</dbReference>
<dbReference type="InterPro" id="IPR008331">
    <property type="entry name" value="Ferritin_DPS_dom"/>
</dbReference>
<dbReference type="OrthoDB" id="186462at2759"/>